<dbReference type="GO" id="GO:0003700">
    <property type="term" value="F:DNA-binding transcription factor activity"/>
    <property type="evidence" value="ECO:0007669"/>
    <property type="project" value="InterPro"/>
</dbReference>
<comment type="caution">
    <text evidence="5">The sequence shown here is derived from an EMBL/GenBank/DDBJ whole genome shotgun (WGS) entry which is preliminary data.</text>
</comment>
<dbReference type="OrthoDB" id="9799482at2"/>
<dbReference type="PRINTS" id="PR00035">
    <property type="entry name" value="HTHGNTR"/>
</dbReference>
<dbReference type="PROSITE" id="PS50949">
    <property type="entry name" value="HTH_GNTR"/>
    <property type="match status" value="1"/>
</dbReference>
<keyword evidence="6" id="KW-1185">Reference proteome</keyword>
<dbReference type="InterPro" id="IPR008920">
    <property type="entry name" value="TF_FadR/GntR_C"/>
</dbReference>
<evidence type="ECO:0000256" key="3">
    <source>
        <dbReference type="ARBA" id="ARBA00023163"/>
    </source>
</evidence>
<dbReference type="GO" id="GO:0003677">
    <property type="term" value="F:DNA binding"/>
    <property type="evidence" value="ECO:0007669"/>
    <property type="project" value="UniProtKB-KW"/>
</dbReference>
<evidence type="ECO:0000313" key="6">
    <source>
        <dbReference type="Proteomes" id="UP000265801"/>
    </source>
</evidence>
<proteinExistence type="predicted"/>
<dbReference type="InterPro" id="IPR028374">
    <property type="entry name" value="FadR_C"/>
</dbReference>
<dbReference type="PANTHER" id="PTHR43537">
    <property type="entry name" value="TRANSCRIPTIONAL REGULATOR, GNTR FAMILY"/>
    <property type="match status" value="1"/>
</dbReference>
<accession>A0A3A1QR44</accession>
<dbReference type="AlphaFoldDB" id="A0A3A1QR44"/>
<keyword evidence="3" id="KW-0804">Transcription</keyword>
<feature type="domain" description="HTH gntR-type" evidence="4">
    <location>
        <begin position="1"/>
        <end position="59"/>
    </location>
</feature>
<dbReference type="GO" id="GO:0000062">
    <property type="term" value="F:fatty-acyl-CoA binding"/>
    <property type="evidence" value="ECO:0007669"/>
    <property type="project" value="InterPro"/>
</dbReference>
<dbReference type="PANTHER" id="PTHR43537:SF52">
    <property type="entry name" value="FATTY ACID METABOLISM REGULATOR PROTEIN"/>
    <property type="match status" value="1"/>
</dbReference>
<dbReference type="Pfam" id="PF00392">
    <property type="entry name" value="GntR"/>
    <property type="match status" value="1"/>
</dbReference>
<dbReference type="Gene3D" id="1.20.120.530">
    <property type="entry name" value="GntR ligand-binding domain-like"/>
    <property type="match status" value="1"/>
</dbReference>
<reference evidence="5 6" key="1">
    <citation type="submission" date="2018-09" db="EMBL/GenBank/DDBJ databases">
        <title>Bacillus saliacetes sp. nov., isolated from Thai shrimp paste (Ka-pi).</title>
        <authorList>
            <person name="Daroonpunt R."/>
            <person name="Tanasupawat S."/>
            <person name="Yiamsombut S."/>
        </authorList>
    </citation>
    <scope>NUCLEOTIDE SEQUENCE [LARGE SCALE GENOMIC DNA]</scope>
    <source>
        <strain evidence="5 6">SKP7-4</strain>
    </source>
</reference>
<organism evidence="5 6">
    <name type="scientific">Bacillus salacetis</name>
    <dbReference type="NCBI Taxonomy" id="2315464"/>
    <lineage>
        <taxon>Bacteria</taxon>
        <taxon>Bacillati</taxon>
        <taxon>Bacillota</taxon>
        <taxon>Bacilli</taxon>
        <taxon>Bacillales</taxon>
        <taxon>Bacillaceae</taxon>
        <taxon>Bacillus</taxon>
    </lineage>
</organism>
<evidence type="ECO:0000313" key="5">
    <source>
        <dbReference type="EMBL" id="RIW28966.1"/>
    </source>
</evidence>
<dbReference type="InterPro" id="IPR000524">
    <property type="entry name" value="Tscrpt_reg_HTH_GntR"/>
</dbReference>
<dbReference type="GO" id="GO:0019217">
    <property type="term" value="P:regulation of fatty acid metabolic process"/>
    <property type="evidence" value="ECO:0007669"/>
    <property type="project" value="InterPro"/>
</dbReference>
<dbReference type="Pfam" id="PF07840">
    <property type="entry name" value="FadR_C"/>
    <property type="match status" value="1"/>
</dbReference>
<dbReference type="InterPro" id="IPR036388">
    <property type="entry name" value="WH-like_DNA-bd_sf"/>
</dbReference>
<gene>
    <name evidence="5" type="ORF">D3H55_20250</name>
</gene>
<evidence type="ECO:0000259" key="4">
    <source>
        <dbReference type="PROSITE" id="PS50949"/>
    </source>
</evidence>
<dbReference type="SMART" id="SM00345">
    <property type="entry name" value="HTH_GNTR"/>
    <property type="match status" value="1"/>
</dbReference>
<evidence type="ECO:0000256" key="2">
    <source>
        <dbReference type="ARBA" id="ARBA00023125"/>
    </source>
</evidence>
<dbReference type="CDD" id="cd07377">
    <property type="entry name" value="WHTH_GntR"/>
    <property type="match status" value="1"/>
</dbReference>
<dbReference type="SUPFAM" id="SSF48008">
    <property type="entry name" value="GntR ligand-binding domain-like"/>
    <property type="match status" value="1"/>
</dbReference>
<keyword evidence="1" id="KW-0805">Transcription regulation</keyword>
<dbReference type="InterPro" id="IPR036390">
    <property type="entry name" value="WH_DNA-bd_sf"/>
</dbReference>
<protein>
    <submittedName>
        <fullName evidence="5">GntR family transcriptional regulator</fullName>
    </submittedName>
</protein>
<dbReference type="Proteomes" id="UP000265801">
    <property type="component" value="Unassembled WGS sequence"/>
</dbReference>
<sequence length="220" mass="25709">MITNILQGEYAANTSLLPERELADAYDVGRPTIREVLQRLERDGWITVRKGMPAIINDYWKNGNLMTIAKILSFYEDIPDTFIRNLLELRITLAPAYISDAVSHHLLKVISLFSEWEDLQDDPKSFAAFDWNLQHSMAGMSPNPIYLLILNSFRDVYLKVGERYFSHENHRQVSLNYYHSFLEALLNRKVEEADRLTKDVMKRSLDLWDEKQVEGENLEE</sequence>
<dbReference type="Gene3D" id="1.10.10.10">
    <property type="entry name" value="Winged helix-like DNA-binding domain superfamily/Winged helix DNA-binding domain"/>
    <property type="match status" value="1"/>
</dbReference>
<dbReference type="SUPFAM" id="SSF46785">
    <property type="entry name" value="Winged helix' DNA-binding domain"/>
    <property type="match status" value="1"/>
</dbReference>
<name>A0A3A1QR44_9BACI</name>
<dbReference type="EMBL" id="QXIR01000038">
    <property type="protein sequence ID" value="RIW28966.1"/>
    <property type="molecule type" value="Genomic_DNA"/>
</dbReference>
<evidence type="ECO:0000256" key="1">
    <source>
        <dbReference type="ARBA" id="ARBA00023015"/>
    </source>
</evidence>
<keyword evidence="2" id="KW-0238">DNA-binding</keyword>